<organism evidence="2 4">
    <name type="scientific">Rotaria sordida</name>
    <dbReference type="NCBI Taxonomy" id="392033"/>
    <lineage>
        <taxon>Eukaryota</taxon>
        <taxon>Metazoa</taxon>
        <taxon>Spiralia</taxon>
        <taxon>Gnathifera</taxon>
        <taxon>Rotifera</taxon>
        <taxon>Eurotatoria</taxon>
        <taxon>Bdelloidea</taxon>
        <taxon>Philodinida</taxon>
        <taxon>Philodinidae</taxon>
        <taxon>Rotaria</taxon>
    </lineage>
</organism>
<protein>
    <recommendedName>
        <fullName evidence="5">Transmembrane protein</fullName>
    </recommendedName>
</protein>
<feature type="transmembrane region" description="Helical" evidence="1">
    <location>
        <begin position="105"/>
        <end position="124"/>
    </location>
</feature>
<accession>A0A815FFT9</accession>
<reference evidence="2" key="1">
    <citation type="submission" date="2021-02" db="EMBL/GenBank/DDBJ databases">
        <authorList>
            <person name="Nowell W R."/>
        </authorList>
    </citation>
    <scope>NUCLEOTIDE SEQUENCE</scope>
</reference>
<sequence length="154" mass="19117">MLFKKGYLIHFARLFFASLLFGICSLFSYVWDKYQPFDLIFQLQRCQPTISIMKISHINIWNWLENFHFIHLLPSFPFLTNSIIQKCHFYIKDDYPIDINNFIEFIHFILLIYIGYHLIQLLFFHYHLKQLKEKQYYYARLYQQDRKKKKKENL</sequence>
<dbReference type="Proteomes" id="UP000663874">
    <property type="component" value="Unassembled WGS sequence"/>
</dbReference>
<evidence type="ECO:0000313" key="3">
    <source>
        <dbReference type="EMBL" id="CAF3784932.1"/>
    </source>
</evidence>
<evidence type="ECO:0000313" key="2">
    <source>
        <dbReference type="EMBL" id="CAF1326062.1"/>
    </source>
</evidence>
<keyword evidence="1" id="KW-0472">Membrane</keyword>
<dbReference type="EMBL" id="CAJNOU010002497">
    <property type="protein sequence ID" value="CAF1326062.1"/>
    <property type="molecule type" value="Genomic_DNA"/>
</dbReference>
<name>A0A815FFT9_9BILA</name>
<feature type="transmembrane region" description="Helical" evidence="1">
    <location>
        <begin position="12"/>
        <end position="31"/>
    </location>
</feature>
<comment type="caution">
    <text evidence="2">The sequence shown here is derived from an EMBL/GenBank/DDBJ whole genome shotgun (WGS) entry which is preliminary data.</text>
</comment>
<keyword evidence="1" id="KW-0812">Transmembrane</keyword>
<evidence type="ECO:0000256" key="1">
    <source>
        <dbReference type="SAM" id="Phobius"/>
    </source>
</evidence>
<gene>
    <name evidence="3" type="ORF">FNK824_LOCUS14109</name>
    <name evidence="2" type="ORF">SEV965_LOCUS27571</name>
</gene>
<proteinExistence type="predicted"/>
<evidence type="ECO:0008006" key="5">
    <source>
        <dbReference type="Google" id="ProtNLM"/>
    </source>
</evidence>
<dbReference type="Proteomes" id="UP000663889">
    <property type="component" value="Unassembled WGS sequence"/>
</dbReference>
<keyword evidence="1" id="KW-1133">Transmembrane helix</keyword>
<dbReference type="EMBL" id="CAJOBE010001914">
    <property type="protein sequence ID" value="CAF3784932.1"/>
    <property type="molecule type" value="Genomic_DNA"/>
</dbReference>
<dbReference type="AlphaFoldDB" id="A0A815FFT9"/>
<evidence type="ECO:0000313" key="4">
    <source>
        <dbReference type="Proteomes" id="UP000663889"/>
    </source>
</evidence>